<comment type="caution">
    <text evidence="1">The sequence shown here is derived from an EMBL/GenBank/DDBJ whole genome shotgun (WGS) entry which is preliminary data.</text>
</comment>
<name>A0ACC4BQD1_POPAL</name>
<gene>
    <name evidence="1" type="ORF">D5086_018134</name>
</gene>
<protein>
    <submittedName>
        <fullName evidence="1">Uncharacterized protein</fullName>
    </submittedName>
</protein>
<proteinExistence type="predicted"/>
<evidence type="ECO:0000313" key="2">
    <source>
        <dbReference type="Proteomes" id="UP000309997"/>
    </source>
</evidence>
<dbReference type="EMBL" id="RCHU02000009">
    <property type="protein sequence ID" value="KAL3580299.1"/>
    <property type="molecule type" value="Genomic_DNA"/>
</dbReference>
<evidence type="ECO:0000313" key="1">
    <source>
        <dbReference type="EMBL" id="KAL3580299.1"/>
    </source>
</evidence>
<reference evidence="1 2" key="1">
    <citation type="journal article" date="2024" name="Plant Biotechnol. J.">
        <title>Genome and CRISPR/Cas9 system of a widespread forest tree (Populus alba) in the world.</title>
        <authorList>
            <person name="Liu Y.J."/>
            <person name="Jiang P.F."/>
            <person name="Han X.M."/>
            <person name="Li X.Y."/>
            <person name="Wang H.M."/>
            <person name="Wang Y.J."/>
            <person name="Wang X.X."/>
            <person name="Zeng Q.Y."/>
        </authorList>
    </citation>
    <scope>NUCLEOTIDE SEQUENCE [LARGE SCALE GENOMIC DNA]</scope>
    <source>
        <strain evidence="2">cv. PAL-ZL1</strain>
    </source>
</reference>
<accession>A0ACC4BQD1</accession>
<sequence>MPVSFTTTTLPLILRTLPSSTMASSSLAIPSVSLKTLSFTSSDAFNKGIRGFALKNGNPSRVFMSLSVGSQTQAVFVDDTLFLDYKPTSAFLFPGQGCTTVGMKGGSWPCYSLMSQVYAAVESLGEYTALAFAGALQLRKDGLKLVKLRGEANAGSCLMLAKSAMVSVYMDWTLTKVQQLCDAAKSRSDEADRVQIAKLPNVLCEGSRSSRSQSKVIQSSNDAVSRLEAALAATEIRQPRIPVIPMSMQHSAALIRKKLSFDYCKPLISILPVLTPRWASKGLFCLKIQLVSSKILSTQNYRGPVSWKVFTLLSKVVDWVERSVALSLFLSRWIGLFLDRMYGVTFCGVSL</sequence>
<dbReference type="Proteomes" id="UP000309997">
    <property type="component" value="Unassembled WGS sequence"/>
</dbReference>
<keyword evidence="2" id="KW-1185">Reference proteome</keyword>
<organism evidence="1 2">
    <name type="scientific">Populus alba</name>
    <name type="common">White poplar</name>
    <dbReference type="NCBI Taxonomy" id="43335"/>
    <lineage>
        <taxon>Eukaryota</taxon>
        <taxon>Viridiplantae</taxon>
        <taxon>Streptophyta</taxon>
        <taxon>Embryophyta</taxon>
        <taxon>Tracheophyta</taxon>
        <taxon>Spermatophyta</taxon>
        <taxon>Magnoliopsida</taxon>
        <taxon>eudicotyledons</taxon>
        <taxon>Gunneridae</taxon>
        <taxon>Pentapetalae</taxon>
        <taxon>rosids</taxon>
        <taxon>fabids</taxon>
        <taxon>Malpighiales</taxon>
        <taxon>Salicaceae</taxon>
        <taxon>Saliceae</taxon>
        <taxon>Populus</taxon>
    </lineage>
</organism>